<dbReference type="RefSeq" id="WP_188911161.1">
    <property type="nucleotide sequence ID" value="NZ_BMMF01000004.1"/>
</dbReference>
<evidence type="ECO:0000313" key="3">
    <source>
        <dbReference type="Proteomes" id="UP000600449"/>
    </source>
</evidence>
<name>A0A917V3B5_9HYPH</name>
<sequence>MTMRDFVTTRLGLIAVAIASVTGPQAALASQEAILALERLEIGEFCAETSFLDGYATPVDANGDDRPDYVVNTQLLLCDGSQMMFCGSAGCTHRVWVQRSDGGYDLAYDGLVYEITFDRPDEPSFLARGRGGDTRVRLASVGPTAPQPDAAPGAHGPFSSERWTYHPDPVPHAGVADLEGGALWLACESGSIRVRYTAQWMFEDGAISDFVREWDRDYGLVPTFAAVGREIDLPSSVDERANAVAADELVDPAGPLVEILARGDFVTVYHGGSLEHELQYPLRGSSAALASLRAACG</sequence>
<dbReference type="EMBL" id="BMMF01000004">
    <property type="protein sequence ID" value="GGK29013.1"/>
    <property type="molecule type" value="Genomic_DNA"/>
</dbReference>
<dbReference type="Proteomes" id="UP000600449">
    <property type="component" value="Unassembled WGS sequence"/>
</dbReference>
<gene>
    <name evidence="2" type="ORF">GCM10011322_14290</name>
</gene>
<proteinExistence type="predicted"/>
<evidence type="ECO:0000313" key="2">
    <source>
        <dbReference type="EMBL" id="GGK29013.1"/>
    </source>
</evidence>
<protein>
    <submittedName>
        <fullName evidence="2">Uncharacterized protein</fullName>
    </submittedName>
</protein>
<reference evidence="2 3" key="1">
    <citation type="journal article" date="2014" name="Int. J. Syst. Evol. Microbiol.">
        <title>Complete genome sequence of Corynebacterium casei LMG S-19264T (=DSM 44701T), isolated from a smear-ripened cheese.</title>
        <authorList>
            <consortium name="US DOE Joint Genome Institute (JGI-PGF)"/>
            <person name="Walter F."/>
            <person name="Albersmeier A."/>
            <person name="Kalinowski J."/>
            <person name="Ruckert C."/>
        </authorList>
    </citation>
    <scope>NUCLEOTIDE SEQUENCE [LARGE SCALE GENOMIC DNA]</scope>
    <source>
        <strain evidence="2 3">CGMCC 1.9161</strain>
    </source>
</reference>
<comment type="caution">
    <text evidence="2">The sequence shown here is derived from an EMBL/GenBank/DDBJ whole genome shotgun (WGS) entry which is preliminary data.</text>
</comment>
<feature type="region of interest" description="Disordered" evidence="1">
    <location>
        <begin position="139"/>
        <end position="162"/>
    </location>
</feature>
<dbReference type="AlphaFoldDB" id="A0A917V3B5"/>
<evidence type="ECO:0000256" key="1">
    <source>
        <dbReference type="SAM" id="MobiDB-lite"/>
    </source>
</evidence>
<keyword evidence="3" id="KW-1185">Reference proteome</keyword>
<accession>A0A917V3B5</accession>
<organism evidence="2 3">
    <name type="scientific">Salinarimonas ramus</name>
    <dbReference type="NCBI Taxonomy" id="690164"/>
    <lineage>
        <taxon>Bacteria</taxon>
        <taxon>Pseudomonadati</taxon>
        <taxon>Pseudomonadota</taxon>
        <taxon>Alphaproteobacteria</taxon>
        <taxon>Hyphomicrobiales</taxon>
        <taxon>Salinarimonadaceae</taxon>
        <taxon>Salinarimonas</taxon>
    </lineage>
</organism>